<name>X0WSU7_9ZZZZ</name>
<dbReference type="AlphaFoldDB" id="X0WSU7"/>
<proteinExistence type="predicted"/>
<sequence>FPYAMEFGPKLPWFIAAQIRDVSHYADMGYDPSKFARPTQKDSRFTHYAKRSNSLMTIGWDGATEDVLNHDNDILELHCWMPRSKQKGLEDGRLVVIGGGNILQNGRNPYEHRSIPYVMFQSEKTPGKIWAKSAVGHILPLIREHQKSRSQIIEIKNTMSKPKWLVPKSANVKTTALTSEPGELIRFTGALPPTAWAPPTVPKYVFDLDVFNRKDMDDIMAQRDATKGTNPSGSRSATMLENLQAQDDGQLA</sequence>
<dbReference type="GO" id="GO:0046718">
    <property type="term" value="P:symbiont entry into host cell"/>
    <property type="evidence" value="ECO:0007669"/>
    <property type="project" value="UniProtKB-KW"/>
</dbReference>
<organism evidence="2">
    <name type="scientific">marine sediment metagenome</name>
    <dbReference type="NCBI Taxonomy" id="412755"/>
    <lineage>
        <taxon>unclassified sequences</taxon>
        <taxon>metagenomes</taxon>
        <taxon>ecological metagenomes</taxon>
    </lineage>
</organism>
<gene>
    <name evidence="2" type="ORF">S01H1_63247</name>
</gene>
<dbReference type="EMBL" id="BARS01041601">
    <property type="protein sequence ID" value="GAG34014.1"/>
    <property type="molecule type" value="Genomic_DNA"/>
</dbReference>
<accession>X0WSU7</accession>
<feature type="non-terminal residue" evidence="2">
    <location>
        <position position="1"/>
    </location>
</feature>
<evidence type="ECO:0000256" key="1">
    <source>
        <dbReference type="SAM" id="MobiDB-lite"/>
    </source>
</evidence>
<evidence type="ECO:0000313" key="2">
    <source>
        <dbReference type="EMBL" id="GAG34014.1"/>
    </source>
</evidence>
<comment type="caution">
    <text evidence="2">The sequence shown here is derived from an EMBL/GenBank/DDBJ whole genome shotgun (WGS) entry which is preliminary data.</text>
</comment>
<dbReference type="GO" id="GO:0044423">
    <property type="term" value="C:virion component"/>
    <property type="evidence" value="ECO:0007669"/>
    <property type="project" value="UniProtKB-KW"/>
</dbReference>
<feature type="region of interest" description="Disordered" evidence="1">
    <location>
        <begin position="224"/>
        <end position="252"/>
    </location>
</feature>
<reference evidence="2" key="1">
    <citation type="journal article" date="2014" name="Front. Microbiol.">
        <title>High frequency of phylogenetically diverse reductive dehalogenase-homologous genes in deep subseafloor sedimentary metagenomes.</title>
        <authorList>
            <person name="Kawai M."/>
            <person name="Futagami T."/>
            <person name="Toyoda A."/>
            <person name="Takaki Y."/>
            <person name="Nishi S."/>
            <person name="Hori S."/>
            <person name="Arai W."/>
            <person name="Tsubouchi T."/>
            <person name="Morono Y."/>
            <person name="Uchiyama I."/>
            <person name="Ito T."/>
            <person name="Fujiyama A."/>
            <person name="Inagaki F."/>
            <person name="Takami H."/>
        </authorList>
    </citation>
    <scope>NUCLEOTIDE SEQUENCE</scope>
    <source>
        <strain evidence="2">Expedition CK06-06</strain>
    </source>
</reference>
<protein>
    <submittedName>
        <fullName evidence="2">Uncharacterized protein</fullName>
    </submittedName>
</protein>
<feature type="non-terminal residue" evidence="2">
    <location>
        <position position="252"/>
    </location>
</feature>
<feature type="compositionally biased region" description="Polar residues" evidence="1">
    <location>
        <begin position="227"/>
        <end position="252"/>
    </location>
</feature>